<dbReference type="SFLD" id="SFLDG01386">
    <property type="entry name" value="main_SPASM_domain-containing"/>
    <property type="match status" value="1"/>
</dbReference>
<evidence type="ECO:0000313" key="7">
    <source>
        <dbReference type="Proteomes" id="UP000656077"/>
    </source>
</evidence>
<dbReference type="CDD" id="cd21109">
    <property type="entry name" value="SPASM"/>
    <property type="match status" value="1"/>
</dbReference>
<feature type="domain" description="Radical SAM core" evidence="5">
    <location>
        <begin position="37"/>
        <end position="254"/>
    </location>
</feature>
<dbReference type="Pfam" id="PF04055">
    <property type="entry name" value="Radical_SAM"/>
    <property type="match status" value="1"/>
</dbReference>
<gene>
    <name evidence="6" type="ORF">GKZ28_10965</name>
</gene>
<organism evidence="6 7">
    <name type="scientific">Clostridium chromiireducens</name>
    <dbReference type="NCBI Taxonomy" id="225345"/>
    <lineage>
        <taxon>Bacteria</taxon>
        <taxon>Bacillati</taxon>
        <taxon>Bacillota</taxon>
        <taxon>Clostridia</taxon>
        <taxon>Eubacteriales</taxon>
        <taxon>Clostridiaceae</taxon>
        <taxon>Clostridium</taxon>
    </lineage>
</organism>
<evidence type="ECO:0000313" key="6">
    <source>
        <dbReference type="EMBL" id="MVX64210.1"/>
    </source>
</evidence>
<keyword evidence="1" id="KW-0949">S-adenosyl-L-methionine</keyword>
<dbReference type="Proteomes" id="UP000656077">
    <property type="component" value="Unassembled WGS sequence"/>
</dbReference>
<protein>
    <submittedName>
        <fullName evidence="6">Radical SAM protein</fullName>
    </submittedName>
</protein>
<sequence length="347" mass="39749">MENRRRYRNILRKMNLQDEDIINEALKKKGFYSDSDIYPLSSLHFELTSRCNAFCKHCYNNSGINTGLDVMTPDKWIAFSKYIVEHGGVFECLLSGGEPLLLGDSLFEIMDTLHDDGTIFLVMTNGYLLTEDMVKKFKKYQYHWFQVSVDGATSKYHDLFRQTEGSWERAIKGAAAISNNGIPLKIAHCVTPYNLKDIDDMCELAYSLGASSIMVGGISLSGRSSDNLDMLLSDSDRKILSDKLEENRIRYQGRMRVKSINSVKHGLQNHARRPRSGAVIRPNGDIRIDGMAPFIIGNIINEDFTEVWENKIDNCWSDPRVQEFITGFDEDDRNRTLINYVERDIRL</sequence>
<dbReference type="GO" id="GO:0046872">
    <property type="term" value="F:metal ion binding"/>
    <property type="evidence" value="ECO:0007669"/>
    <property type="project" value="UniProtKB-KW"/>
</dbReference>
<dbReference type="PROSITE" id="PS51918">
    <property type="entry name" value="RADICAL_SAM"/>
    <property type="match status" value="1"/>
</dbReference>
<dbReference type="SUPFAM" id="SSF102114">
    <property type="entry name" value="Radical SAM enzymes"/>
    <property type="match status" value="1"/>
</dbReference>
<dbReference type="InterPro" id="IPR058240">
    <property type="entry name" value="rSAM_sf"/>
</dbReference>
<name>A0A964W2G4_9CLOT</name>
<dbReference type="PANTHER" id="PTHR11228">
    <property type="entry name" value="RADICAL SAM DOMAIN PROTEIN"/>
    <property type="match status" value="1"/>
</dbReference>
<dbReference type="EMBL" id="WSRQ01000015">
    <property type="protein sequence ID" value="MVX64210.1"/>
    <property type="molecule type" value="Genomic_DNA"/>
</dbReference>
<evidence type="ECO:0000256" key="1">
    <source>
        <dbReference type="ARBA" id="ARBA00022691"/>
    </source>
</evidence>
<evidence type="ECO:0000256" key="2">
    <source>
        <dbReference type="ARBA" id="ARBA00022723"/>
    </source>
</evidence>
<evidence type="ECO:0000259" key="5">
    <source>
        <dbReference type="PROSITE" id="PS51918"/>
    </source>
</evidence>
<dbReference type="AlphaFoldDB" id="A0A964W2G4"/>
<dbReference type="InterPro" id="IPR013785">
    <property type="entry name" value="Aldolase_TIM"/>
</dbReference>
<keyword evidence="2" id="KW-0479">Metal-binding</keyword>
<dbReference type="RefSeq" id="WP_160359207.1">
    <property type="nucleotide sequence ID" value="NZ_WSRQ01000015.1"/>
</dbReference>
<evidence type="ECO:0000256" key="3">
    <source>
        <dbReference type="ARBA" id="ARBA00023004"/>
    </source>
</evidence>
<dbReference type="SFLD" id="SFLDG01067">
    <property type="entry name" value="SPASM/twitch_domain_containing"/>
    <property type="match status" value="1"/>
</dbReference>
<keyword evidence="3" id="KW-0408">Iron</keyword>
<dbReference type="GO" id="GO:0003824">
    <property type="term" value="F:catalytic activity"/>
    <property type="evidence" value="ECO:0007669"/>
    <property type="project" value="InterPro"/>
</dbReference>
<evidence type="ECO:0000256" key="4">
    <source>
        <dbReference type="ARBA" id="ARBA00023014"/>
    </source>
</evidence>
<keyword evidence="4" id="KW-0411">Iron-sulfur</keyword>
<proteinExistence type="predicted"/>
<reference evidence="6" key="1">
    <citation type="submission" date="2019-12" db="EMBL/GenBank/DDBJ databases">
        <title>Microbes associate with the intestines of laboratory mice.</title>
        <authorList>
            <person name="Navarre W."/>
            <person name="Wong E."/>
        </authorList>
    </citation>
    <scope>NUCLEOTIDE SEQUENCE</scope>
    <source>
        <strain evidence="6">NM79_F5</strain>
    </source>
</reference>
<dbReference type="InterPro" id="IPR050377">
    <property type="entry name" value="Radical_SAM_PqqE_MftC-like"/>
</dbReference>
<dbReference type="SMART" id="SM00729">
    <property type="entry name" value="Elp3"/>
    <property type="match status" value="1"/>
</dbReference>
<dbReference type="InterPro" id="IPR007197">
    <property type="entry name" value="rSAM"/>
</dbReference>
<comment type="caution">
    <text evidence="6">The sequence shown here is derived from an EMBL/GenBank/DDBJ whole genome shotgun (WGS) entry which is preliminary data.</text>
</comment>
<dbReference type="GO" id="GO:0051536">
    <property type="term" value="F:iron-sulfur cluster binding"/>
    <property type="evidence" value="ECO:0007669"/>
    <property type="project" value="UniProtKB-KW"/>
</dbReference>
<dbReference type="SFLD" id="SFLDS00029">
    <property type="entry name" value="Radical_SAM"/>
    <property type="match status" value="1"/>
</dbReference>
<accession>A0A964W2G4</accession>
<dbReference type="CDD" id="cd01335">
    <property type="entry name" value="Radical_SAM"/>
    <property type="match status" value="1"/>
</dbReference>
<dbReference type="Gene3D" id="3.20.20.70">
    <property type="entry name" value="Aldolase class I"/>
    <property type="match status" value="1"/>
</dbReference>
<dbReference type="PANTHER" id="PTHR11228:SF7">
    <property type="entry name" value="PQQA PEPTIDE CYCLASE"/>
    <property type="match status" value="1"/>
</dbReference>
<dbReference type="InterPro" id="IPR006638">
    <property type="entry name" value="Elp3/MiaA/NifB-like_rSAM"/>
</dbReference>